<dbReference type="RefSeq" id="WP_005993469.1">
    <property type="nucleotide sequence ID" value="NZ_AECZ01000011.1"/>
</dbReference>
<sequence length="176" mass="19878">MEEKRAFMRIPTRLSGYLRLLPDPEDIQIFRESPFLGGGPGLCNDLRDAGMSEALHTMLCSINAKLDMLLSMQSRDELTADFPVTMGIVEISGAGVRFTASQELDVEQYVESVVVLSRFPLRMAGAVGRILRQEQSPDGSTVYALDFTRIRERDLESIVQFVFQSQRDDLRGKKWD</sequence>
<evidence type="ECO:0000313" key="3">
    <source>
        <dbReference type="Proteomes" id="UP000006250"/>
    </source>
</evidence>
<dbReference type="InterPro" id="IPR009875">
    <property type="entry name" value="PilZ_domain"/>
</dbReference>
<dbReference type="eggNOG" id="ENOG50334I3">
    <property type="taxonomic scope" value="Bacteria"/>
</dbReference>
<dbReference type="Pfam" id="PF07238">
    <property type="entry name" value="PilZ"/>
    <property type="match status" value="1"/>
</dbReference>
<gene>
    <name evidence="2" type="ORF">DesfrDRAFT_2003</name>
</gene>
<evidence type="ECO:0000313" key="2">
    <source>
        <dbReference type="EMBL" id="EFL51301.1"/>
    </source>
</evidence>
<dbReference type="GO" id="GO:0035438">
    <property type="term" value="F:cyclic-di-GMP binding"/>
    <property type="evidence" value="ECO:0007669"/>
    <property type="project" value="InterPro"/>
</dbReference>
<comment type="caution">
    <text evidence="2">The sequence shown here is derived from an EMBL/GenBank/DDBJ whole genome shotgun (WGS) entry which is preliminary data.</text>
</comment>
<dbReference type="Proteomes" id="UP000006250">
    <property type="component" value="Unassembled WGS sequence"/>
</dbReference>
<dbReference type="AlphaFoldDB" id="E1JWK4"/>
<proteinExistence type="predicted"/>
<keyword evidence="3" id="KW-1185">Reference proteome</keyword>
<dbReference type="EMBL" id="AECZ01000011">
    <property type="protein sequence ID" value="EFL51301.1"/>
    <property type="molecule type" value="Genomic_DNA"/>
</dbReference>
<protein>
    <recommendedName>
        <fullName evidence="1">PilZ domain-containing protein</fullName>
    </recommendedName>
</protein>
<organism evidence="2 3">
    <name type="scientific">Solidesulfovibrio fructosivorans JJ]</name>
    <dbReference type="NCBI Taxonomy" id="596151"/>
    <lineage>
        <taxon>Bacteria</taxon>
        <taxon>Pseudomonadati</taxon>
        <taxon>Thermodesulfobacteriota</taxon>
        <taxon>Desulfovibrionia</taxon>
        <taxon>Desulfovibrionales</taxon>
        <taxon>Desulfovibrionaceae</taxon>
        <taxon>Solidesulfovibrio</taxon>
    </lineage>
</organism>
<evidence type="ECO:0000259" key="1">
    <source>
        <dbReference type="Pfam" id="PF07238"/>
    </source>
</evidence>
<accession>E1JWK4</accession>
<dbReference type="STRING" id="596151.DesfrDRAFT_2003"/>
<feature type="domain" description="PilZ" evidence="1">
    <location>
        <begin position="84"/>
        <end position="164"/>
    </location>
</feature>
<reference evidence="2 3" key="1">
    <citation type="submission" date="2010-08" db="EMBL/GenBank/DDBJ databases">
        <title>The draft genome of Desulfovibrio fructosovorans JJ.</title>
        <authorList>
            <consortium name="US DOE Joint Genome Institute (JGI-PGF)"/>
            <person name="Lucas S."/>
            <person name="Copeland A."/>
            <person name="Lapidus A."/>
            <person name="Cheng J.-F."/>
            <person name="Bruce D."/>
            <person name="Goodwin L."/>
            <person name="Pitluck S."/>
            <person name="Land M.L."/>
            <person name="Hauser L."/>
            <person name="Chang Y.-J."/>
            <person name="Jeffries C."/>
            <person name="Wall J.D."/>
            <person name="Stahl D.A."/>
            <person name="Arkin A.P."/>
            <person name="Dehal P."/>
            <person name="Stolyar S.M."/>
            <person name="Hazen T.C."/>
            <person name="Woyke T.J."/>
        </authorList>
    </citation>
    <scope>NUCLEOTIDE SEQUENCE [LARGE SCALE GENOMIC DNA]</scope>
    <source>
        <strain evidence="2 3">JJ</strain>
    </source>
</reference>
<name>E1JWK4_SOLFR</name>
<dbReference type="OrthoDB" id="5516626at2"/>